<gene>
    <name evidence="5" type="ORF">Q3O60_07920</name>
</gene>
<dbReference type="InterPro" id="IPR003660">
    <property type="entry name" value="HAMP_dom"/>
</dbReference>
<keyword evidence="6" id="KW-1185">Reference proteome</keyword>
<feature type="domain" description="EAL" evidence="2">
    <location>
        <begin position="523"/>
        <end position="775"/>
    </location>
</feature>
<accession>A0ABT9GZJ7</accession>
<reference evidence="5 6" key="1">
    <citation type="submission" date="2023-08" db="EMBL/GenBank/DDBJ databases">
        <authorList>
            <person name="Joshi A."/>
            <person name="Thite S."/>
        </authorList>
    </citation>
    <scope>NUCLEOTIDE SEQUENCE [LARGE SCALE GENOMIC DNA]</scope>
    <source>
        <strain evidence="5 6">AC40</strain>
    </source>
</reference>
<dbReference type="CDD" id="cd01948">
    <property type="entry name" value="EAL"/>
    <property type="match status" value="1"/>
</dbReference>
<dbReference type="RefSeq" id="WP_305893376.1">
    <property type="nucleotide sequence ID" value="NZ_JAUZVZ010000009.1"/>
</dbReference>
<dbReference type="SMART" id="SM00304">
    <property type="entry name" value="HAMP"/>
    <property type="match status" value="1"/>
</dbReference>
<keyword evidence="1" id="KW-0472">Membrane</keyword>
<name>A0ABT9GZJ7_9GAMM</name>
<dbReference type="PANTHER" id="PTHR33121:SF71">
    <property type="entry name" value="OXYGEN SENSOR PROTEIN DOSP"/>
    <property type="match status" value="1"/>
</dbReference>
<evidence type="ECO:0000259" key="4">
    <source>
        <dbReference type="PROSITE" id="PS50887"/>
    </source>
</evidence>
<dbReference type="PROSITE" id="PS50883">
    <property type="entry name" value="EAL"/>
    <property type="match status" value="1"/>
</dbReference>
<dbReference type="SUPFAM" id="SSF55073">
    <property type="entry name" value="Nucleotide cyclase"/>
    <property type="match status" value="1"/>
</dbReference>
<evidence type="ECO:0000259" key="3">
    <source>
        <dbReference type="PROSITE" id="PS50885"/>
    </source>
</evidence>
<dbReference type="EMBL" id="JAUZVZ010000009">
    <property type="protein sequence ID" value="MDP4536110.1"/>
    <property type="molecule type" value="Genomic_DNA"/>
</dbReference>
<feature type="domain" description="HAMP" evidence="3">
    <location>
        <begin position="303"/>
        <end position="354"/>
    </location>
</feature>
<dbReference type="NCBIfam" id="TIGR00254">
    <property type="entry name" value="GGDEF"/>
    <property type="match status" value="1"/>
</dbReference>
<dbReference type="PROSITE" id="PS50887">
    <property type="entry name" value="GGDEF"/>
    <property type="match status" value="1"/>
</dbReference>
<dbReference type="SMART" id="SM00052">
    <property type="entry name" value="EAL"/>
    <property type="match status" value="1"/>
</dbReference>
<evidence type="ECO:0000313" key="6">
    <source>
        <dbReference type="Proteomes" id="UP001231616"/>
    </source>
</evidence>
<dbReference type="CDD" id="cd06225">
    <property type="entry name" value="HAMP"/>
    <property type="match status" value="1"/>
</dbReference>
<evidence type="ECO:0000313" key="5">
    <source>
        <dbReference type="EMBL" id="MDP4536110.1"/>
    </source>
</evidence>
<dbReference type="InterPro" id="IPR035919">
    <property type="entry name" value="EAL_sf"/>
</dbReference>
<dbReference type="SMART" id="SM00267">
    <property type="entry name" value="GGDEF"/>
    <property type="match status" value="1"/>
</dbReference>
<dbReference type="InterPro" id="IPR043128">
    <property type="entry name" value="Rev_trsase/Diguanyl_cyclase"/>
</dbReference>
<dbReference type="Pfam" id="PF00563">
    <property type="entry name" value="EAL"/>
    <property type="match status" value="1"/>
</dbReference>
<proteinExistence type="predicted"/>
<dbReference type="InterPro" id="IPR001633">
    <property type="entry name" value="EAL_dom"/>
</dbReference>
<dbReference type="SUPFAM" id="SSF141868">
    <property type="entry name" value="EAL domain-like"/>
    <property type="match status" value="1"/>
</dbReference>
<keyword evidence="1" id="KW-0812">Transmembrane</keyword>
<dbReference type="SUPFAM" id="SSF158472">
    <property type="entry name" value="HAMP domain-like"/>
    <property type="match status" value="1"/>
</dbReference>
<dbReference type="InterPro" id="IPR029787">
    <property type="entry name" value="Nucleotide_cyclase"/>
</dbReference>
<dbReference type="Gene3D" id="6.10.340.10">
    <property type="match status" value="1"/>
</dbReference>
<dbReference type="Pfam" id="PF00990">
    <property type="entry name" value="GGDEF"/>
    <property type="match status" value="1"/>
</dbReference>
<feature type="transmembrane region" description="Helical" evidence="1">
    <location>
        <begin position="283"/>
        <end position="302"/>
    </location>
</feature>
<feature type="domain" description="GGDEF" evidence="4">
    <location>
        <begin position="385"/>
        <end position="517"/>
    </location>
</feature>
<comment type="caution">
    <text evidence="5">The sequence shown here is derived from an EMBL/GenBank/DDBJ whole genome shotgun (WGS) entry which is preliminary data.</text>
</comment>
<dbReference type="InterPro" id="IPR050706">
    <property type="entry name" value="Cyclic-di-GMP_PDE-like"/>
</dbReference>
<dbReference type="PROSITE" id="PS50885">
    <property type="entry name" value="HAMP"/>
    <property type="match status" value="1"/>
</dbReference>
<keyword evidence="1" id="KW-1133">Transmembrane helix</keyword>
<protein>
    <submittedName>
        <fullName evidence="5">EAL domain-containing protein</fullName>
    </submittedName>
</protein>
<dbReference type="Pfam" id="PF14827">
    <property type="entry name" value="dCache_3"/>
    <property type="match status" value="1"/>
</dbReference>
<sequence>MMFSSLRSRLLLVVTLLLSLMALATAMASLQAMKEDSQQQARQVLSVATNVFEQLLSDRSSQLSQSVQVLAADFGFRRAVATSESATIQSVLENHGSRIEAQLVILLSPQGEFITSTRPELDKSRLTGILSESQWQSARSHSTIQLIGDQAYQLVLVPVRAPSVIAWVGMGFMLDTELAMQLKRITGLDISFTMVQQHLAKPADIEWLSSTLSPQSKPQIQLAAEQYAPAQTEPVSSDDASYLSMTRPLGANDLQDGSAQLWALLHLPNSRWQQSYQHMREQLLLIFGVALLLALFVAFWMARSITRPLQRLTRFATELGKGQNPESLPQAYGEVGVLSNTLSQMQQSLSEREQSLIYNAEHDELTDLYNRRAAERQVAEFAQQHSGLLILLNIRQFRHINDAFGFDTGDALLQQLANRLQQLKPKPELTARLGSDEFLLVWPEQPNCMITALASLTAPYALQQTSITLRLSIGYYAFQAFQQHPLPVNTLFRRVDIASAHAKQAVDGIASYQSGQDESHFREMTIIQQLPAALQHNQLSICYQPKVSLETQSCHAAEALIRWHHPELGFIPPDEFIALAEHSGHIHLITNWMLDRVIAQAAEWASHRPLRLAINLSPFDLTDTSLPRRIEQLLLHYQVPANAIGLEVTEGAVMQDPTRVIAILQQLSDLGIELAIDDFGTGHSSLAYLKQLPVHEVKIDRAFIRDIEHNAKDALIVKAATELAHGLQFKVTAEGLENQAGLRCLQQFGCDTVQGYYFSKPLSADLFIEWLGAFPQQHEKFQVMES</sequence>
<dbReference type="Gene3D" id="3.30.70.270">
    <property type="match status" value="1"/>
</dbReference>
<dbReference type="InterPro" id="IPR000160">
    <property type="entry name" value="GGDEF_dom"/>
</dbReference>
<evidence type="ECO:0000259" key="2">
    <source>
        <dbReference type="PROSITE" id="PS50883"/>
    </source>
</evidence>
<dbReference type="Gene3D" id="3.20.20.450">
    <property type="entry name" value="EAL domain"/>
    <property type="match status" value="1"/>
</dbReference>
<dbReference type="PANTHER" id="PTHR33121">
    <property type="entry name" value="CYCLIC DI-GMP PHOSPHODIESTERASE PDEF"/>
    <property type="match status" value="1"/>
</dbReference>
<dbReference type="CDD" id="cd01949">
    <property type="entry name" value="GGDEF"/>
    <property type="match status" value="1"/>
</dbReference>
<organism evidence="5 6">
    <name type="scientific">Alkalimonas collagenimarina</name>
    <dbReference type="NCBI Taxonomy" id="400390"/>
    <lineage>
        <taxon>Bacteria</taxon>
        <taxon>Pseudomonadati</taxon>
        <taxon>Pseudomonadota</taxon>
        <taxon>Gammaproteobacteria</taxon>
        <taxon>Alkalimonas</taxon>
    </lineage>
</organism>
<dbReference type="InterPro" id="IPR029150">
    <property type="entry name" value="dCache_3"/>
</dbReference>
<dbReference type="Proteomes" id="UP001231616">
    <property type="component" value="Unassembled WGS sequence"/>
</dbReference>
<evidence type="ECO:0000256" key="1">
    <source>
        <dbReference type="SAM" id="Phobius"/>
    </source>
</evidence>